<sequence>MAEQINIRELFFDILDIVKFELKFYQDRESPMFERIVKTRVFQTKLQKLKDFIMTYFDILYKDDVSPINKAALRSQLDNIARLTNYYDDLSDFYKDHTKIMITKEKLLSLVEYSHIEILFLIFTNILDWEHYKSSLLFPTDKDKEKLLKEFLAKLASSDIKEVDDIIDLEQAIDSFVQSLEVGS</sequence>
<reference evidence="1" key="1">
    <citation type="journal article" date="2014" name="Front. Microbiol.">
        <title>High frequency of phylogenetically diverse reductive dehalogenase-homologous genes in deep subseafloor sedimentary metagenomes.</title>
        <authorList>
            <person name="Kawai M."/>
            <person name="Futagami T."/>
            <person name="Toyoda A."/>
            <person name="Takaki Y."/>
            <person name="Nishi S."/>
            <person name="Hori S."/>
            <person name="Arai W."/>
            <person name="Tsubouchi T."/>
            <person name="Morono Y."/>
            <person name="Uchiyama I."/>
            <person name="Ito T."/>
            <person name="Fujiyama A."/>
            <person name="Inagaki F."/>
            <person name="Takami H."/>
        </authorList>
    </citation>
    <scope>NUCLEOTIDE SEQUENCE</scope>
    <source>
        <strain evidence="1">Expedition CK06-06</strain>
    </source>
</reference>
<accession>X1I030</accession>
<dbReference type="AlphaFoldDB" id="X1I030"/>
<protein>
    <submittedName>
        <fullName evidence="1">Uncharacterized protein</fullName>
    </submittedName>
</protein>
<organism evidence="1">
    <name type="scientific">marine sediment metagenome</name>
    <dbReference type="NCBI Taxonomy" id="412755"/>
    <lineage>
        <taxon>unclassified sequences</taxon>
        <taxon>metagenomes</taxon>
        <taxon>ecological metagenomes</taxon>
    </lineage>
</organism>
<comment type="caution">
    <text evidence="1">The sequence shown here is derived from an EMBL/GenBank/DDBJ whole genome shotgun (WGS) entry which is preliminary data.</text>
</comment>
<evidence type="ECO:0000313" key="1">
    <source>
        <dbReference type="EMBL" id="GAH75761.1"/>
    </source>
</evidence>
<dbReference type="EMBL" id="BARU01028976">
    <property type="protein sequence ID" value="GAH75761.1"/>
    <property type="molecule type" value="Genomic_DNA"/>
</dbReference>
<gene>
    <name evidence="1" type="ORF">S03H2_46176</name>
</gene>
<name>X1I030_9ZZZZ</name>
<proteinExistence type="predicted"/>